<organism evidence="8 9">
    <name type="scientific">Catenuloplanes atrovinosus</name>
    <dbReference type="NCBI Taxonomy" id="137266"/>
    <lineage>
        <taxon>Bacteria</taxon>
        <taxon>Bacillati</taxon>
        <taxon>Actinomycetota</taxon>
        <taxon>Actinomycetes</taxon>
        <taxon>Micromonosporales</taxon>
        <taxon>Micromonosporaceae</taxon>
        <taxon>Catenuloplanes</taxon>
    </lineage>
</organism>
<dbReference type="InterPro" id="IPR017972">
    <property type="entry name" value="Cyt_P450_CS"/>
</dbReference>
<dbReference type="InterPro" id="IPR002397">
    <property type="entry name" value="Cyt_P450_B"/>
</dbReference>
<dbReference type="GO" id="GO:0036199">
    <property type="term" value="F:cholest-4-en-3-one 26-monooxygenase activity"/>
    <property type="evidence" value="ECO:0007669"/>
    <property type="project" value="TreeGrafter"/>
</dbReference>
<reference evidence="8" key="1">
    <citation type="submission" date="2023-07" db="EMBL/GenBank/DDBJ databases">
        <title>Sequencing the genomes of 1000 actinobacteria strains.</title>
        <authorList>
            <person name="Klenk H.-P."/>
        </authorList>
    </citation>
    <scope>NUCLEOTIDE SEQUENCE</scope>
    <source>
        <strain evidence="8">DSM 44707</strain>
    </source>
</reference>
<dbReference type="RefSeq" id="WP_310365475.1">
    <property type="nucleotide sequence ID" value="NZ_JAVDYB010000001.1"/>
</dbReference>
<evidence type="ECO:0000313" key="9">
    <source>
        <dbReference type="Proteomes" id="UP001183643"/>
    </source>
</evidence>
<keyword evidence="3 7" id="KW-0479">Metal-binding</keyword>
<dbReference type="PRINTS" id="PR00385">
    <property type="entry name" value="P450"/>
</dbReference>
<dbReference type="Gene3D" id="1.10.630.10">
    <property type="entry name" value="Cytochrome P450"/>
    <property type="match status" value="1"/>
</dbReference>
<keyword evidence="4 7" id="KW-0560">Oxidoreductase</keyword>
<dbReference type="Proteomes" id="UP001183643">
    <property type="component" value="Unassembled WGS sequence"/>
</dbReference>
<dbReference type="GO" id="GO:0017000">
    <property type="term" value="P:antibiotic biosynthetic process"/>
    <property type="evidence" value="ECO:0007669"/>
    <property type="project" value="UniProtKB-ARBA"/>
</dbReference>
<keyword evidence="5 7" id="KW-0408">Iron</keyword>
<protein>
    <submittedName>
        <fullName evidence="8">Cytochrome P450</fullName>
    </submittedName>
</protein>
<evidence type="ECO:0000313" key="8">
    <source>
        <dbReference type="EMBL" id="MDR7275030.1"/>
    </source>
</evidence>
<dbReference type="Pfam" id="PF00067">
    <property type="entry name" value="p450"/>
    <property type="match status" value="1"/>
</dbReference>
<keyword evidence="9" id="KW-1185">Reference proteome</keyword>
<dbReference type="PROSITE" id="PS00086">
    <property type="entry name" value="CYTOCHROME_P450"/>
    <property type="match status" value="1"/>
</dbReference>
<dbReference type="InterPro" id="IPR001128">
    <property type="entry name" value="Cyt_P450"/>
</dbReference>
<name>A0AAE3YKC2_9ACTN</name>
<evidence type="ECO:0000256" key="2">
    <source>
        <dbReference type="ARBA" id="ARBA00022617"/>
    </source>
</evidence>
<keyword evidence="6 7" id="KW-0503">Monooxygenase</keyword>
<dbReference type="SUPFAM" id="SSF48264">
    <property type="entry name" value="Cytochrome P450"/>
    <property type="match status" value="1"/>
</dbReference>
<evidence type="ECO:0000256" key="1">
    <source>
        <dbReference type="ARBA" id="ARBA00010617"/>
    </source>
</evidence>
<dbReference type="PRINTS" id="PR00359">
    <property type="entry name" value="BP450"/>
</dbReference>
<dbReference type="GO" id="GO:0005506">
    <property type="term" value="F:iron ion binding"/>
    <property type="evidence" value="ECO:0007669"/>
    <property type="project" value="InterPro"/>
</dbReference>
<dbReference type="GO" id="GO:0008395">
    <property type="term" value="F:steroid hydroxylase activity"/>
    <property type="evidence" value="ECO:0007669"/>
    <property type="project" value="TreeGrafter"/>
</dbReference>
<sequence length="410" mass="45385">MSLTVASAGRVFVDPRAYADPERFLAACAFLRREAPVVRVEHEDFRPFWALTRHADIVRVLRDPGRFLSEPRITLAPKAYEAVSKRRSVSIIQMDGPEHDVHRRIVADWFTPRAMRRLEQDVTALARRAVDRMAGLGGECDFVADVARAYPLQVILSMLGFPERDYDALLRLTQQSLGVLDEDLRRSADPADQAAVVADLVGYLTDAARERRARPTGDLASAIANARVDGRPLDLPDVAAYYMLLVTAGHDTTTSCIAGGVQALARFPGQRELLRADPGLLPAAADEIIRWVTPTTEFMRTAIEDCVIAGVGIAAGDALYLSYRSANRDEEVFASPDVFDVRRRPNRHLAFGHGVHHCLGAPLARMEIRAFLGELLPRLRELEQAGDAPLSETLFVSGLKRLPIRYRMAG</sequence>
<keyword evidence="2 7" id="KW-0349">Heme</keyword>
<dbReference type="CDD" id="cd11033">
    <property type="entry name" value="CYP142-like"/>
    <property type="match status" value="1"/>
</dbReference>
<proteinExistence type="inferred from homology"/>
<dbReference type="PANTHER" id="PTHR46696:SF4">
    <property type="entry name" value="BIOTIN BIOSYNTHESIS CYTOCHROME P450"/>
    <property type="match status" value="1"/>
</dbReference>
<dbReference type="FunFam" id="1.10.630.10:FF:000018">
    <property type="entry name" value="Cytochrome P450 monooxygenase"/>
    <property type="match status" value="1"/>
</dbReference>
<dbReference type="AlphaFoldDB" id="A0AAE3YKC2"/>
<dbReference type="PANTHER" id="PTHR46696">
    <property type="entry name" value="P450, PUTATIVE (EUROFUNG)-RELATED"/>
    <property type="match status" value="1"/>
</dbReference>
<dbReference type="EMBL" id="JAVDYB010000001">
    <property type="protein sequence ID" value="MDR7275030.1"/>
    <property type="molecule type" value="Genomic_DNA"/>
</dbReference>
<evidence type="ECO:0000256" key="7">
    <source>
        <dbReference type="RuleBase" id="RU000461"/>
    </source>
</evidence>
<gene>
    <name evidence="8" type="ORF">J2S41_001808</name>
</gene>
<accession>A0AAE3YKC2</accession>
<comment type="caution">
    <text evidence="8">The sequence shown here is derived from an EMBL/GenBank/DDBJ whole genome shotgun (WGS) entry which is preliminary data.</text>
</comment>
<dbReference type="GO" id="GO:0020037">
    <property type="term" value="F:heme binding"/>
    <property type="evidence" value="ECO:0007669"/>
    <property type="project" value="InterPro"/>
</dbReference>
<evidence type="ECO:0000256" key="3">
    <source>
        <dbReference type="ARBA" id="ARBA00022723"/>
    </source>
</evidence>
<evidence type="ECO:0000256" key="6">
    <source>
        <dbReference type="ARBA" id="ARBA00023033"/>
    </source>
</evidence>
<evidence type="ECO:0000256" key="5">
    <source>
        <dbReference type="ARBA" id="ARBA00023004"/>
    </source>
</evidence>
<dbReference type="InterPro" id="IPR036396">
    <property type="entry name" value="Cyt_P450_sf"/>
</dbReference>
<evidence type="ECO:0000256" key="4">
    <source>
        <dbReference type="ARBA" id="ARBA00023002"/>
    </source>
</evidence>
<dbReference type="GO" id="GO:0006707">
    <property type="term" value="P:cholesterol catabolic process"/>
    <property type="evidence" value="ECO:0007669"/>
    <property type="project" value="TreeGrafter"/>
</dbReference>
<comment type="similarity">
    <text evidence="1 7">Belongs to the cytochrome P450 family.</text>
</comment>